<dbReference type="GO" id="GO:0071555">
    <property type="term" value="P:cell wall organization"/>
    <property type="evidence" value="ECO:0007669"/>
    <property type="project" value="UniProtKB-KW"/>
</dbReference>
<dbReference type="EMBL" id="BAUV01000018">
    <property type="protein sequence ID" value="GAE35434.1"/>
    <property type="molecule type" value="Genomic_DNA"/>
</dbReference>
<keyword evidence="5" id="KW-0735">Signal-anchor</keyword>
<evidence type="ECO:0000256" key="8">
    <source>
        <dbReference type="ARBA" id="ARBA00023136"/>
    </source>
</evidence>
<keyword evidence="3" id="KW-1003">Cell membrane</keyword>
<accession>W4QVV9</accession>
<dbReference type="InterPro" id="IPR004474">
    <property type="entry name" value="LytR_CpsA_psr"/>
</dbReference>
<protein>
    <recommendedName>
        <fullName evidence="11">Regulatory protein MsrR</fullName>
    </recommendedName>
</protein>
<evidence type="ECO:0000259" key="13">
    <source>
        <dbReference type="Pfam" id="PF03816"/>
    </source>
</evidence>
<comment type="caution">
    <text evidence="14">The sequence shown here is derived from an EMBL/GenBank/DDBJ whole genome shotgun (WGS) entry which is preliminary data.</text>
</comment>
<dbReference type="eggNOG" id="COG1316">
    <property type="taxonomic scope" value="Bacteria"/>
</dbReference>
<dbReference type="Gene3D" id="3.40.630.190">
    <property type="entry name" value="LCP protein"/>
    <property type="match status" value="1"/>
</dbReference>
<keyword evidence="8 12" id="KW-0472">Membrane</keyword>
<keyword evidence="9" id="KW-0804">Transcription</keyword>
<evidence type="ECO:0000256" key="11">
    <source>
        <dbReference type="ARBA" id="ARBA00040752"/>
    </source>
</evidence>
<evidence type="ECO:0000256" key="2">
    <source>
        <dbReference type="ARBA" id="ARBA00006068"/>
    </source>
</evidence>
<keyword evidence="6 12" id="KW-1133">Transmembrane helix</keyword>
<reference evidence="14 15" key="1">
    <citation type="journal article" date="2014" name="Genome Announc.">
        <title>Draft Genome Sequences of Three Alkaliphilic Bacillus Strains, Bacillus wakoensis JCM 9140T, Bacillus akibai JCM 9157T, and Bacillus hemicellulosilyticus JCM 9152T.</title>
        <authorList>
            <person name="Yuki M."/>
            <person name="Oshima K."/>
            <person name="Suda W."/>
            <person name="Oshida Y."/>
            <person name="Kitamura K."/>
            <person name="Iida T."/>
            <person name="Hattori M."/>
            <person name="Ohkuma M."/>
        </authorList>
    </citation>
    <scope>NUCLEOTIDE SEQUENCE [LARGE SCALE GENOMIC DNA]</scope>
    <source>
        <strain evidence="14 15">JCM 9157</strain>
    </source>
</reference>
<proteinExistence type="inferred from homology"/>
<evidence type="ECO:0000313" key="15">
    <source>
        <dbReference type="Proteomes" id="UP000018896"/>
    </source>
</evidence>
<dbReference type="AlphaFoldDB" id="W4QVV9"/>
<evidence type="ECO:0000256" key="12">
    <source>
        <dbReference type="SAM" id="Phobius"/>
    </source>
</evidence>
<dbReference type="GO" id="GO:0005886">
    <property type="term" value="C:plasma membrane"/>
    <property type="evidence" value="ECO:0007669"/>
    <property type="project" value="UniProtKB-SubCell"/>
</dbReference>
<keyword evidence="15" id="KW-1185">Reference proteome</keyword>
<dbReference type="PANTHER" id="PTHR33392:SF8">
    <property type="entry name" value="REGULATORY PROTEIN MSRR"/>
    <property type="match status" value="1"/>
</dbReference>
<evidence type="ECO:0000256" key="7">
    <source>
        <dbReference type="ARBA" id="ARBA00023015"/>
    </source>
</evidence>
<feature type="transmembrane region" description="Helical" evidence="12">
    <location>
        <begin position="16"/>
        <end position="37"/>
    </location>
</feature>
<gene>
    <name evidence="14" type="ORF">JCM9157_2538</name>
</gene>
<comment type="similarity">
    <text evidence="2">Belongs to the LytR/CpsA/Psr (LCP) family.</text>
</comment>
<evidence type="ECO:0000313" key="14">
    <source>
        <dbReference type="EMBL" id="GAE35434.1"/>
    </source>
</evidence>
<evidence type="ECO:0000256" key="4">
    <source>
        <dbReference type="ARBA" id="ARBA00022692"/>
    </source>
</evidence>
<dbReference type="STRING" id="1236973.JCM9157_2538"/>
<dbReference type="RefSeq" id="WP_035664883.1">
    <property type="nucleotide sequence ID" value="NZ_BAUV01000018.1"/>
</dbReference>
<dbReference type="PANTHER" id="PTHR33392">
    <property type="entry name" value="POLYISOPRENYL-TEICHOIC ACID--PEPTIDOGLYCAN TEICHOIC ACID TRANSFERASE TAGU"/>
    <property type="match status" value="1"/>
</dbReference>
<name>W4QVV9_HALA3</name>
<keyword evidence="7" id="KW-0805">Transcription regulation</keyword>
<evidence type="ECO:0000256" key="10">
    <source>
        <dbReference type="ARBA" id="ARBA00037178"/>
    </source>
</evidence>
<dbReference type="NCBIfam" id="TIGR00350">
    <property type="entry name" value="lytR_cpsA_psr"/>
    <property type="match status" value="1"/>
</dbReference>
<dbReference type="InterPro" id="IPR050922">
    <property type="entry name" value="LytR/CpsA/Psr_CW_biosynth"/>
</dbReference>
<organism evidence="14 15">
    <name type="scientific">Halalkalibacter akibai (strain ATCC 43226 / DSM 21942 / CIP 109018 / JCM 9157 / 1139)</name>
    <name type="common">Bacillus akibai</name>
    <dbReference type="NCBI Taxonomy" id="1236973"/>
    <lineage>
        <taxon>Bacteria</taxon>
        <taxon>Bacillati</taxon>
        <taxon>Bacillota</taxon>
        <taxon>Bacilli</taxon>
        <taxon>Bacillales</taxon>
        <taxon>Bacillaceae</taxon>
        <taxon>Halalkalibacter</taxon>
    </lineage>
</organism>
<feature type="domain" description="Cell envelope-related transcriptional attenuator" evidence="13">
    <location>
        <begin position="97"/>
        <end position="241"/>
    </location>
</feature>
<dbReference type="OrthoDB" id="9782542at2"/>
<comment type="function">
    <text evidence="10">Involved in SarA attenuation. Affects resistance to oxacillin and teicoplanin, as well as the synthesis of virulence factors.</text>
</comment>
<evidence type="ECO:0000256" key="5">
    <source>
        <dbReference type="ARBA" id="ARBA00022968"/>
    </source>
</evidence>
<dbReference type="Proteomes" id="UP000018896">
    <property type="component" value="Unassembled WGS sequence"/>
</dbReference>
<comment type="subcellular location">
    <subcellularLocation>
        <location evidence="1">Cell membrane</location>
        <topology evidence="1">Single-pass type II membrane protein</topology>
    </subcellularLocation>
</comment>
<evidence type="ECO:0000256" key="6">
    <source>
        <dbReference type="ARBA" id="ARBA00022989"/>
    </source>
</evidence>
<evidence type="ECO:0000256" key="9">
    <source>
        <dbReference type="ARBA" id="ARBA00023163"/>
    </source>
</evidence>
<dbReference type="Pfam" id="PF03816">
    <property type="entry name" value="LytR_cpsA_psr"/>
    <property type="match status" value="1"/>
</dbReference>
<sequence length="334" mass="37972">MSTRKHRRSRGKRRNIFIIFLVTTLLLLLGIGSFSFFQYEEGKSLSQQEMNLFTQNKTTTKKQSFEKKNTISKEPENHEPVNILLIGTDKSNGGLARTDTIMIAQYNPLNGESKIASIMRDSYVEIPGRSNNKINAAFAFGGVELLQETIQHNFDIDIHYYAIVDFGGFVQLVDTIAPNGLPIKIENRMYDPSNAIDFLPGQHFLDGDETLNYVRFRKDHENDFGRVRRQQEVISALKNELFTVSGLVKLPKLIGMVEPQIETNIRKTKMLSLSHDVMLNPITDIKTLRIPTDDGFEDAYFPHAGSVLKLDLPKNALEINNFFANENDEETNPT</sequence>
<keyword evidence="4 12" id="KW-0812">Transmembrane</keyword>
<evidence type="ECO:0000256" key="3">
    <source>
        <dbReference type="ARBA" id="ARBA00022475"/>
    </source>
</evidence>
<evidence type="ECO:0000256" key="1">
    <source>
        <dbReference type="ARBA" id="ARBA00004401"/>
    </source>
</evidence>